<dbReference type="InterPro" id="IPR010131">
    <property type="entry name" value="MdtP/NodT-like"/>
</dbReference>
<feature type="chain" id="PRO_5027140737" evidence="2">
    <location>
        <begin position="25"/>
        <end position="490"/>
    </location>
</feature>
<keyword evidence="2" id="KW-0812">Transmembrane</keyword>
<dbReference type="AlphaFoldDB" id="A0A6N8IXU2"/>
<evidence type="ECO:0000313" key="4">
    <source>
        <dbReference type="Proteomes" id="UP000469385"/>
    </source>
</evidence>
<dbReference type="PANTHER" id="PTHR30203:SF33">
    <property type="entry name" value="BLR4455 PROTEIN"/>
    <property type="match status" value="1"/>
</dbReference>
<dbReference type="GO" id="GO:0015562">
    <property type="term" value="F:efflux transmembrane transporter activity"/>
    <property type="evidence" value="ECO:0007669"/>
    <property type="project" value="InterPro"/>
</dbReference>
<dbReference type="SUPFAM" id="SSF56954">
    <property type="entry name" value="Outer membrane efflux proteins (OEP)"/>
    <property type="match status" value="1"/>
</dbReference>
<dbReference type="GO" id="GO:0005886">
    <property type="term" value="C:plasma membrane"/>
    <property type="evidence" value="ECO:0007669"/>
    <property type="project" value="UniProtKB-SubCell"/>
</dbReference>
<dbReference type="PROSITE" id="PS51257">
    <property type="entry name" value="PROKAR_LIPOPROTEIN"/>
    <property type="match status" value="1"/>
</dbReference>
<sequence>MAGPSRWALKLSALAMAATLTACAVGPRYEAAPAVEMPMAFKEGQGAWVLAAPADTLDRGPWWTLFRDPVLDDLAARVDVSNQNVAAAVAAYAQARALVAQQRAGLFPTVDLTASGTRSGVRANATNTSTAVASSGSITRNNFQFDIGASWEPDVWGRLSRAVTGAEAGAQASQADLASARLAAQGELAVNYFNLRSLDVARDLLARTVAGFERTLTITSNRYSAGVVARTDVLQAQTQLASARADLLGIDQQRAQLEHAIAVLVGRAPASFGLPAQPSWEVAVPDLPQALPSTLLQRRPDIAAAERRVAQANEQIGIAQAAYYPSLRLSGSVGAGASAIGDLFSASSLVWALGLSATQSIFNAGLTRAQVESARAVFEQQAARYRQTVLTAFQNVEDQLVATRILGEQVVLRQEATRDADLVEQQVLNRYQAGQVAFTEVITAQQTALNARRALVQLQASRQVAAVSLVQAVGGGWQGLEQVPATTAAR</sequence>
<gene>
    <name evidence="3" type="ORF">GON04_18250</name>
</gene>
<keyword evidence="2" id="KW-0472">Membrane</keyword>
<evidence type="ECO:0000313" key="3">
    <source>
        <dbReference type="EMBL" id="MVQ31405.1"/>
    </source>
</evidence>
<dbReference type="NCBIfam" id="TIGR01845">
    <property type="entry name" value="outer_NodT"/>
    <property type="match status" value="1"/>
</dbReference>
<dbReference type="Gene3D" id="2.20.200.10">
    <property type="entry name" value="Outer membrane efflux proteins (OEP)"/>
    <property type="match status" value="1"/>
</dbReference>
<dbReference type="Gene3D" id="1.20.1600.10">
    <property type="entry name" value="Outer membrane efflux proteins (OEP)"/>
    <property type="match status" value="1"/>
</dbReference>
<dbReference type="Pfam" id="PF02321">
    <property type="entry name" value="OEP"/>
    <property type="match status" value="2"/>
</dbReference>
<comment type="subcellular location">
    <subcellularLocation>
        <location evidence="2">Cell membrane</location>
        <topology evidence="2">Lipid-anchor</topology>
    </subcellularLocation>
</comment>
<dbReference type="EMBL" id="WSEL01000009">
    <property type="protein sequence ID" value="MVQ31405.1"/>
    <property type="molecule type" value="Genomic_DNA"/>
</dbReference>
<reference evidence="3 4" key="1">
    <citation type="submission" date="2019-12" db="EMBL/GenBank/DDBJ databases">
        <authorList>
            <person name="Huq M.A."/>
        </authorList>
    </citation>
    <scope>NUCLEOTIDE SEQUENCE [LARGE SCALE GENOMIC DNA]</scope>
    <source>
        <strain evidence="3 4">MAH-25</strain>
    </source>
</reference>
<keyword evidence="2" id="KW-0564">Palmitate</keyword>
<dbReference type="Proteomes" id="UP000469385">
    <property type="component" value="Unassembled WGS sequence"/>
</dbReference>
<comment type="caution">
    <text evidence="3">The sequence shown here is derived from an EMBL/GenBank/DDBJ whole genome shotgun (WGS) entry which is preliminary data.</text>
</comment>
<proteinExistence type="inferred from homology"/>
<keyword evidence="4" id="KW-1185">Reference proteome</keyword>
<keyword evidence="2" id="KW-1134">Transmembrane beta strand</keyword>
<evidence type="ECO:0000256" key="1">
    <source>
        <dbReference type="ARBA" id="ARBA00007613"/>
    </source>
</evidence>
<keyword evidence="2" id="KW-0449">Lipoprotein</keyword>
<accession>A0A6N8IXU2</accession>
<comment type="similarity">
    <text evidence="1 2">Belongs to the outer membrane factor (OMF) (TC 1.B.17) family.</text>
</comment>
<evidence type="ECO:0000256" key="2">
    <source>
        <dbReference type="RuleBase" id="RU362097"/>
    </source>
</evidence>
<dbReference type="InterPro" id="IPR003423">
    <property type="entry name" value="OMP_efflux"/>
</dbReference>
<keyword evidence="2" id="KW-0732">Signal</keyword>
<name>A0A6N8IXU2_9BURK</name>
<dbReference type="PANTHER" id="PTHR30203">
    <property type="entry name" value="OUTER MEMBRANE CATION EFFLUX PROTEIN"/>
    <property type="match status" value="1"/>
</dbReference>
<organism evidence="3 4">
    <name type="scientific">Ramlibacter pinisoli</name>
    <dbReference type="NCBI Taxonomy" id="2682844"/>
    <lineage>
        <taxon>Bacteria</taxon>
        <taxon>Pseudomonadati</taxon>
        <taxon>Pseudomonadota</taxon>
        <taxon>Betaproteobacteria</taxon>
        <taxon>Burkholderiales</taxon>
        <taxon>Comamonadaceae</taxon>
        <taxon>Ramlibacter</taxon>
    </lineage>
</organism>
<feature type="signal peptide" evidence="2">
    <location>
        <begin position="1"/>
        <end position="24"/>
    </location>
</feature>
<protein>
    <submittedName>
        <fullName evidence="3">Efflux transporter outer membrane subunit</fullName>
    </submittedName>
</protein>